<dbReference type="PANTHER" id="PTHR23149">
    <property type="entry name" value="G PATCH DOMAIN CONTAINING PROTEIN"/>
    <property type="match status" value="1"/>
</dbReference>
<dbReference type="PANTHER" id="PTHR23149:SF9">
    <property type="entry name" value="G PATCH DOMAIN-CONTAINING PROTEIN 4"/>
    <property type="match status" value="1"/>
</dbReference>
<dbReference type="GO" id="GO:0003676">
    <property type="term" value="F:nucleic acid binding"/>
    <property type="evidence" value="ECO:0007669"/>
    <property type="project" value="InterPro"/>
</dbReference>
<accession>V9L9F1</accession>
<dbReference type="InterPro" id="IPR050656">
    <property type="entry name" value="PINX1"/>
</dbReference>
<dbReference type="AlphaFoldDB" id="V9L9F1"/>
<dbReference type="CTD" id="54865"/>
<feature type="non-terminal residue" evidence="4">
    <location>
        <position position="267"/>
    </location>
</feature>
<sequence length="267" mass="29968">MAAWGEGFGKRHLETRGWRPGKGLGRREDGICEAVKVKLKCDNAGVGHHPGEQFSFHWWDHVFNTASAKMLVQTHQDEVQVKHLSQDEAPITNRKPRKAQLCNNLLYGRFIKAGTLPSSGEQEQVPVISSDSDSDEDERLDLSSVRRLTDEELVRACGGRTAHKGARYGLTMNAKLARLAEQERDFLVGTGSEPQASPPPSHADKPRRKKRKRKRVEGGEDGEARETGDQEVTLQEETESRHRETGKGATSHTLPEPGRRKRKKKRK</sequence>
<reference evidence="4" key="1">
    <citation type="journal article" date="2014" name="Nature">
        <title>Elephant shark genome provides unique insights into gnathostome evolution.</title>
        <authorList>
            <consortium name="International Elephant Shark Genome Sequencing Consortium"/>
            <person name="Venkatesh B."/>
            <person name="Lee A.P."/>
            <person name="Ravi V."/>
            <person name="Maurya A.K."/>
            <person name="Lian M.M."/>
            <person name="Swann J.B."/>
            <person name="Ohta Y."/>
            <person name="Flajnik M.F."/>
            <person name="Sutoh Y."/>
            <person name="Kasahara M."/>
            <person name="Hoon S."/>
            <person name="Gangu V."/>
            <person name="Roy S.W."/>
            <person name="Irimia M."/>
            <person name="Korzh V."/>
            <person name="Kondrychyn I."/>
            <person name="Lim Z.W."/>
            <person name="Tay B.H."/>
            <person name="Tohari S."/>
            <person name="Kong K.W."/>
            <person name="Ho S."/>
            <person name="Lorente-Galdos B."/>
            <person name="Quilez J."/>
            <person name="Marques-Bonet T."/>
            <person name="Raney B.J."/>
            <person name="Ingham P.W."/>
            <person name="Tay A."/>
            <person name="Hillier L.W."/>
            <person name="Minx P."/>
            <person name="Boehm T."/>
            <person name="Wilson R.K."/>
            <person name="Brenner S."/>
            <person name="Warren W.C."/>
        </authorList>
    </citation>
    <scope>NUCLEOTIDE SEQUENCE</scope>
    <source>
        <tissue evidence="4">Testis</tissue>
    </source>
</reference>
<dbReference type="Pfam" id="PF01585">
    <property type="entry name" value="G-patch"/>
    <property type="match status" value="1"/>
</dbReference>
<dbReference type="SMART" id="SM00443">
    <property type="entry name" value="G_patch"/>
    <property type="match status" value="1"/>
</dbReference>
<protein>
    <recommendedName>
        <fullName evidence="1">G patch domain-containing protein 4</fullName>
    </recommendedName>
</protein>
<evidence type="ECO:0000259" key="3">
    <source>
        <dbReference type="PROSITE" id="PS50174"/>
    </source>
</evidence>
<proteinExistence type="evidence at transcript level"/>
<evidence type="ECO:0000256" key="1">
    <source>
        <dbReference type="ARBA" id="ARBA00040365"/>
    </source>
</evidence>
<evidence type="ECO:0000313" key="4">
    <source>
        <dbReference type="EMBL" id="AFP08970.1"/>
    </source>
</evidence>
<dbReference type="GeneID" id="103186903"/>
<name>V9L9F1_CALMI</name>
<feature type="compositionally biased region" description="Basic and acidic residues" evidence="2">
    <location>
        <begin position="216"/>
        <end position="228"/>
    </location>
</feature>
<evidence type="ECO:0000256" key="2">
    <source>
        <dbReference type="SAM" id="MobiDB-lite"/>
    </source>
</evidence>
<feature type="domain" description="G-patch" evidence="3">
    <location>
        <begin position="5"/>
        <end position="51"/>
    </location>
</feature>
<dbReference type="GO" id="GO:0005730">
    <property type="term" value="C:nucleolus"/>
    <property type="evidence" value="ECO:0007669"/>
    <property type="project" value="TreeGrafter"/>
</dbReference>
<dbReference type="EMBL" id="JW876453">
    <property type="protein sequence ID" value="AFP08970.1"/>
    <property type="molecule type" value="mRNA"/>
</dbReference>
<dbReference type="KEGG" id="cmk:103186903"/>
<feature type="region of interest" description="Disordered" evidence="2">
    <location>
        <begin position="118"/>
        <end position="144"/>
    </location>
</feature>
<dbReference type="PROSITE" id="PS50174">
    <property type="entry name" value="G_PATCH"/>
    <property type="match status" value="1"/>
</dbReference>
<feature type="region of interest" description="Disordered" evidence="2">
    <location>
        <begin position="189"/>
        <end position="267"/>
    </location>
</feature>
<organism evidence="4">
    <name type="scientific">Callorhinchus milii</name>
    <name type="common">Ghost shark</name>
    <dbReference type="NCBI Taxonomy" id="7868"/>
    <lineage>
        <taxon>Eukaryota</taxon>
        <taxon>Metazoa</taxon>
        <taxon>Chordata</taxon>
        <taxon>Craniata</taxon>
        <taxon>Vertebrata</taxon>
        <taxon>Chondrichthyes</taxon>
        <taxon>Holocephali</taxon>
        <taxon>Chimaeriformes</taxon>
        <taxon>Callorhinchidae</taxon>
        <taxon>Callorhinchus</taxon>
    </lineage>
</organism>
<dbReference type="RefSeq" id="XP_007904357.1">
    <property type="nucleotide sequence ID" value="XM_007906166.2"/>
</dbReference>
<dbReference type="OrthoDB" id="10019757at2759"/>
<dbReference type="InterPro" id="IPR000467">
    <property type="entry name" value="G_patch_dom"/>
</dbReference>
<feature type="compositionally biased region" description="Basic residues" evidence="2">
    <location>
        <begin position="205"/>
        <end position="215"/>
    </location>
</feature>